<proteinExistence type="predicted"/>
<dbReference type="Proteomes" id="UP000076408">
    <property type="component" value="Unassembled WGS sequence"/>
</dbReference>
<evidence type="ECO:0000256" key="1">
    <source>
        <dbReference type="SAM" id="MobiDB-lite"/>
    </source>
</evidence>
<feature type="compositionally biased region" description="Polar residues" evidence="1">
    <location>
        <begin position="147"/>
        <end position="159"/>
    </location>
</feature>
<feature type="compositionally biased region" description="Polar residues" evidence="1">
    <location>
        <begin position="168"/>
        <end position="188"/>
    </location>
</feature>
<dbReference type="OMA" id="GEWESHH"/>
<evidence type="ECO:0000313" key="3">
    <source>
        <dbReference type="Proteomes" id="UP000076408"/>
    </source>
</evidence>
<reference evidence="3" key="1">
    <citation type="journal article" date="2014" name="Genome Biol.">
        <title>Genome analysis of a major urban malaria vector mosquito, Anopheles stephensi.</title>
        <authorList>
            <person name="Jiang X."/>
            <person name="Peery A."/>
            <person name="Hall A.B."/>
            <person name="Sharma A."/>
            <person name="Chen X.G."/>
            <person name="Waterhouse R.M."/>
            <person name="Komissarov A."/>
            <person name="Riehle M.M."/>
            <person name="Shouche Y."/>
            <person name="Sharakhova M.V."/>
            <person name="Lawson D."/>
            <person name="Pakpour N."/>
            <person name="Arensburger P."/>
            <person name="Davidson V.L."/>
            <person name="Eiglmeier K."/>
            <person name="Emrich S."/>
            <person name="George P."/>
            <person name="Kennedy R.C."/>
            <person name="Mane S.P."/>
            <person name="Maslen G."/>
            <person name="Oringanje C."/>
            <person name="Qi Y."/>
            <person name="Settlage R."/>
            <person name="Tojo M."/>
            <person name="Tubio J.M."/>
            <person name="Unger M.F."/>
            <person name="Wang B."/>
            <person name="Vernick K.D."/>
            <person name="Ribeiro J.M."/>
            <person name="James A.A."/>
            <person name="Michel K."/>
            <person name="Riehle M.A."/>
            <person name="Luckhart S."/>
            <person name="Sharakhov I.V."/>
            <person name="Tu Z."/>
        </authorList>
    </citation>
    <scope>NUCLEOTIDE SEQUENCE [LARGE SCALE GENOMIC DNA]</scope>
    <source>
        <strain evidence="3">Indian</strain>
    </source>
</reference>
<sequence length="188" mass="20328">MSLRESVSADNQYEAEREGVSEIIASPRYLEFLKNYREEAAATAATEATLPASSPRYIEVRKGRIVLESSQQQPPPLPIRNGALPPDGEKTDLQHQQHHGRDSVLRINRDKAPPGCPMASTTFPDVGVEPEATAFPPLPPSPPSSPTVRQGCSPNSSSPLHECGKLVRNTSGSVSDSCKNTVSMKQRA</sequence>
<dbReference type="VEuPathDB" id="VectorBase:ASTEI06008"/>
<dbReference type="AlphaFoldDB" id="A0A182YC22"/>
<name>A0A182YC22_ANOST</name>
<protein>
    <submittedName>
        <fullName evidence="2">Uncharacterized protein</fullName>
    </submittedName>
</protein>
<dbReference type="VEuPathDB" id="VectorBase:ASTEI20_037485"/>
<accession>A0A182YC22</accession>
<feature type="compositionally biased region" description="Pro residues" evidence="1">
    <location>
        <begin position="136"/>
        <end position="145"/>
    </location>
</feature>
<evidence type="ECO:0000313" key="2">
    <source>
        <dbReference type="EnsemblMetazoa" id="ASTEI06008-PA"/>
    </source>
</evidence>
<dbReference type="VEuPathDB" id="VectorBase:ASTE003006"/>
<dbReference type="EnsemblMetazoa" id="ASTEI06008-RA">
    <property type="protein sequence ID" value="ASTEI06008-PA"/>
    <property type="gene ID" value="ASTEI06008"/>
</dbReference>
<feature type="region of interest" description="Disordered" evidence="1">
    <location>
        <begin position="66"/>
        <end position="188"/>
    </location>
</feature>
<organism evidence="2 3">
    <name type="scientific">Anopheles stephensi</name>
    <name type="common">Indo-Pakistan malaria mosquito</name>
    <dbReference type="NCBI Taxonomy" id="30069"/>
    <lineage>
        <taxon>Eukaryota</taxon>
        <taxon>Metazoa</taxon>
        <taxon>Ecdysozoa</taxon>
        <taxon>Arthropoda</taxon>
        <taxon>Hexapoda</taxon>
        <taxon>Insecta</taxon>
        <taxon>Pterygota</taxon>
        <taxon>Neoptera</taxon>
        <taxon>Endopterygota</taxon>
        <taxon>Diptera</taxon>
        <taxon>Nematocera</taxon>
        <taxon>Culicoidea</taxon>
        <taxon>Culicidae</taxon>
        <taxon>Anophelinae</taxon>
        <taxon>Anopheles</taxon>
    </lineage>
</organism>
<keyword evidence="3" id="KW-1185">Reference proteome</keyword>
<reference evidence="2" key="2">
    <citation type="submission" date="2020-05" db="UniProtKB">
        <authorList>
            <consortium name="EnsemblMetazoa"/>
        </authorList>
    </citation>
    <scope>IDENTIFICATION</scope>
    <source>
        <strain evidence="2">Indian</strain>
    </source>
</reference>
<feature type="compositionally biased region" description="Basic and acidic residues" evidence="1">
    <location>
        <begin position="87"/>
        <end position="112"/>
    </location>
</feature>